<name>A0A1Z4LUE1_9CYAN</name>
<protein>
    <submittedName>
        <fullName evidence="1">Uncharacterized protein</fullName>
    </submittedName>
</protein>
<evidence type="ECO:0000313" key="2">
    <source>
        <dbReference type="Proteomes" id="UP000218418"/>
    </source>
</evidence>
<dbReference type="AlphaFoldDB" id="A0A1Z4LUE1"/>
<evidence type="ECO:0000313" key="1">
    <source>
        <dbReference type="EMBL" id="BAY84833.1"/>
    </source>
</evidence>
<gene>
    <name evidence="1" type="ORF">NIES267_43300</name>
</gene>
<dbReference type="EMBL" id="AP018227">
    <property type="protein sequence ID" value="BAY84833.1"/>
    <property type="molecule type" value="Genomic_DNA"/>
</dbReference>
<proteinExistence type="predicted"/>
<accession>A0A1Z4LUE1</accession>
<dbReference type="Proteomes" id="UP000218418">
    <property type="component" value="Chromosome"/>
</dbReference>
<organism evidence="1 2">
    <name type="scientific">Calothrix parasitica NIES-267</name>
    <dbReference type="NCBI Taxonomy" id="1973488"/>
    <lineage>
        <taxon>Bacteria</taxon>
        <taxon>Bacillati</taxon>
        <taxon>Cyanobacteriota</taxon>
        <taxon>Cyanophyceae</taxon>
        <taxon>Nostocales</taxon>
        <taxon>Calotrichaceae</taxon>
        <taxon>Calothrix</taxon>
    </lineage>
</organism>
<keyword evidence="2" id="KW-1185">Reference proteome</keyword>
<reference evidence="1 2" key="1">
    <citation type="submission" date="2017-06" db="EMBL/GenBank/DDBJ databases">
        <title>Genome sequencing of cyanobaciteial culture collection at National Institute for Environmental Studies (NIES).</title>
        <authorList>
            <person name="Hirose Y."/>
            <person name="Shimura Y."/>
            <person name="Fujisawa T."/>
            <person name="Nakamura Y."/>
            <person name="Kawachi M."/>
        </authorList>
    </citation>
    <scope>NUCLEOTIDE SEQUENCE [LARGE SCALE GENOMIC DNA]</scope>
    <source>
        <strain evidence="1 2">NIES-267</strain>
    </source>
</reference>
<sequence>MDSDINANAFTGNGGNILIKTSGIFGIQFRK</sequence>